<dbReference type="EMBL" id="CYKH01000252">
    <property type="protein sequence ID" value="CUF16606.1"/>
    <property type="molecule type" value="Genomic_DNA"/>
</dbReference>
<gene>
    <name evidence="2" type="ORF">BSAL_59780</name>
</gene>
<dbReference type="AlphaFoldDB" id="A0A0S4IKX7"/>
<evidence type="ECO:0000313" key="2">
    <source>
        <dbReference type="EMBL" id="CUF16606.1"/>
    </source>
</evidence>
<feature type="compositionally biased region" description="Low complexity" evidence="1">
    <location>
        <begin position="246"/>
        <end position="262"/>
    </location>
</feature>
<proteinExistence type="predicted"/>
<dbReference type="Proteomes" id="UP000051952">
    <property type="component" value="Unassembled WGS sequence"/>
</dbReference>
<sequence length="311" mass="33774">MSKNISARGADINAGQRALNKQHISDVVGSKGCYYCWLGQYEKCEESCQKVHKVKSVANDRRGAEVDVFDAVTPYFTRMQNQNHSIFDETSDARAMTISMARSLRAAESLHNDVIRDGLSRPAQEVLGLSSSGSVAVDVGSTRNSALYDKRSAAARRNPTLKSIHDPKPIITDYKYPRGAVLIPVSPYTVISVTPTTHTYGAHHRADIESGDSIWTGRLVKEGRVAQDSRSQAIAQRIYAGRAATPPSSRSPSVRSGRQRSSTPAAAGTGLAQNRQRFSVQPNVVGSHIMSGVYKSAAELPLPSVFDPVIY</sequence>
<protein>
    <submittedName>
        <fullName evidence="2">Uncharacterized protein</fullName>
    </submittedName>
</protein>
<evidence type="ECO:0000313" key="3">
    <source>
        <dbReference type="Proteomes" id="UP000051952"/>
    </source>
</evidence>
<accession>A0A0S4IKX7</accession>
<organism evidence="2 3">
    <name type="scientific">Bodo saltans</name>
    <name type="common">Flagellated protozoan</name>
    <dbReference type="NCBI Taxonomy" id="75058"/>
    <lineage>
        <taxon>Eukaryota</taxon>
        <taxon>Discoba</taxon>
        <taxon>Euglenozoa</taxon>
        <taxon>Kinetoplastea</taxon>
        <taxon>Metakinetoplastina</taxon>
        <taxon>Eubodonida</taxon>
        <taxon>Bodonidae</taxon>
        <taxon>Bodo</taxon>
    </lineage>
</organism>
<name>A0A0S4IKX7_BODSA</name>
<reference evidence="3" key="1">
    <citation type="submission" date="2015-09" db="EMBL/GenBank/DDBJ databases">
        <authorList>
            <consortium name="Pathogen Informatics"/>
        </authorList>
    </citation>
    <scope>NUCLEOTIDE SEQUENCE [LARGE SCALE GENOMIC DNA]</scope>
    <source>
        <strain evidence="3">Lake Konstanz</strain>
    </source>
</reference>
<evidence type="ECO:0000256" key="1">
    <source>
        <dbReference type="SAM" id="MobiDB-lite"/>
    </source>
</evidence>
<dbReference type="VEuPathDB" id="TriTrypDB:BSAL_59780"/>
<feature type="region of interest" description="Disordered" evidence="1">
    <location>
        <begin position="240"/>
        <end position="274"/>
    </location>
</feature>
<keyword evidence="3" id="KW-1185">Reference proteome</keyword>